<evidence type="ECO:0000313" key="4">
    <source>
        <dbReference type="Proteomes" id="UP000231252"/>
    </source>
</evidence>
<organism evidence="3 4">
    <name type="scientific">candidate division WWE3 bacterium CG08_land_8_20_14_0_20_41_10</name>
    <dbReference type="NCBI Taxonomy" id="1975085"/>
    <lineage>
        <taxon>Bacteria</taxon>
        <taxon>Katanobacteria</taxon>
    </lineage>
</organism>
<dbReference type="Proteomes" id="UP000231252">
    <property type="component" value="Unassembled WGS sequence"/>
</dbReference>
<dbReference type="InterPro" id="IPR038662">
    <property type="entry name" value="ATP_synth_F0_csu_sf"/>
</dbReference>
<accession>A0A2H0XC69</accession>
<protein>
    <submittedName>
        <fullName evidence="3">Uncharacterized protein</fullName>
    </submittedName>
</protein>
<proteinExistence type="predicted"/>
<evidence type="ECO:0000256" key="1">
    <source>
        <dbReference type="SAM" id="Phobius"/>
    </source>
</evidence>
<feature type="transmembrane region" description="Helical" evidence="1">
    <location>
        <begin position="230"/>
        <end position="256"/>
    </location>
</feature>
<keyword evidence="2" id="KW-0732">Signal</keyword>
<keyword evidence="1" id="KW-0472">Membrane</keyword>
<dbReference type="CDD" id="cd18121">
    <property type="entry name" value="ATP-synt_Fo_c"/>
    <property type="match status" value="1"/>
</dbReference>
<reference evidence="4" key="1">
    <citation type="submission" date="2017-09" db="EMBL/GenBank/DDBJ databases">
        <title>Depth-based differentiation of microbial function through sediment-hosted aquifers and enrichment of novel symbionts in the deep terrestrial subsurface.</title>
        <authorList>
            <person name="Probst A.J."/>
            <person name="Ladd B."/>
            <person name="Jarett J.K."/>
            <person name="Geller-Mcgrath D.E."/>
            <person name="Sieber C.M.K."/>
            <person name="Emerson J.B."/>
            <person name="Anantharaman K."/>
            <person name="Thomas B.C."/>
            <person name="Malmstrom R."/>
            <person name="Stieglmeier M."/>
            <person name="Klingl A."/>
            <person name="Woyke T."/>
            <person name="Ryan C.M."/>
            <person name="Banfield J.F."/>
        </authorList>
    </citation>
    <scope>NUCLEOTIDE SEQUENCE [LARGE SCALE GENOMIC DNA]</scope>
</reference>
<keyword evidence="1" id="KW-0812">Transmembrane</keyword>
<feature type="transmembrane region" description="Helical" evidence="1">
    <location>
        <begin position="189"/>
        <end position="209"/>
    </location>
</feature>
<evidence type="ECO:0000256" key="2">
    <source>
        <dbReference type="SAM" id="SignalP"/>
    </source>
</evidence>
<dbReference type="AlphaFoldDB" id="A0A2H0XC69"/>
<feature type="signal peptide" evidence="2">
    <location>
        <begin position="1"/>
        <end position="24"/>
    </location>
</feature>
<comment type="caution">
    <text evidence="3">The sequence shown here is derived from an EMBL/GenBank/DDBJ whole genome shotgun (WGS) entry which is preliminary data.</text>
</comment>
<name>A0A2H0XC69_UNCKA</name>
<sequence length="258" mass="27459">MPKIKVALLILTLTMVLPCKQVLAEDLGMARGTATSLQIVTEDAKPGSIVTHKNEEFTLAKESFDTEIFGVVVESSSLSLIDSTDTRTQLIMQSGEAQILVSNSNGEIKKGDYITSSSVAGVGQKADKTGFVIGKALADFTPTDPNVPQLLWCTVEAKMAYVNNNVQTNLLAAIRSGALSPLLNPVESLRYMLAALIVAATFIIGFSTFGKSSGRSIEALGRNPLAQGSIRTAMIFNMILSFGVMLIGLALAYLILVL</sequence>
<feature type="chain" id="PRO_5013668575" evidence="2">
    <location>
        <begin position="25"/>
        <end position="258"/>
    </location>
</feature>
<keyword evidence="1" id="KW-1133">Transmembrane helix</keyword>
<dbReference type="Gene3D" id="1.20.20.10">
    <property type="entry name" value="F1F0 ATP synthase subunit C"/>
    <property type="match status" value="1"/>
</dbReference>
<dbReference type="EMBL" id="PEYU01000025">
    <property type="protein sequence ID" value="PIS22540.1"/>
    <property type="molecule type" value="Genomic_DNA"/>
</dbReference>
<gene>
    <name evidence="3" type="ORF">COT50_01375</name>
</gene>
<evidence type="ECO:0000313" key="3">
    <source>
        <dbReference type="EMBL" id="PIS22540.1"/>
    </source>
</evidence>